<protein>
    <recommendedName>
        <fullName evidence="1">Cupin type-2 domain-containing protein</fullName>
    </recommendedName>
</protein>
<evidence type="ECO:0000313" key="2">
    <source>
        <dbReference type="EMBL" id="GAA4999245.1"/>
    </source>
</evidence>
<dbReference type="Gene3D" id="2.60.120.10">
    <property type="entry name" value="Jelly Rolls"/>
    <property type="match status" value="1"/>
</dbReference>
<dbReference type="InterPro" id="IPR013096">
    <property type="entry name" value="Cupin_2"/>
</dbReference>
<reference evidence="3" key="1">
    <citation type="journal article" date="2019" name="Int. J. Syst. Evol. Microbiol.">
        <title>The Global Catalogue of Microorganisms (GCM) 10K type strain sequencing project: providing services to taxonomists for standard genome sequencing and annotation.</title>
        <authorList>
            <consortium name="The Broad Institute Genomics Platform"/>
            <consortium name="The Broad Institute Genome Sequencing Center for Infectious Disease"/>
            <person name="Wu L."/>
            <person name="Ma J."/>
        </authorList>
    </citation>
    <scope>NUCLEOTIDE SEQUENCE [LARGE SCALE GENOMIC DNA]</scope>
    <source>
        <strain evidence="3">JCM 17657</strain>
    </source>
</reference>
<dbReference type="EMBL" id="BAABIV010000021">
    <property type="protein sequence ID" value="GAA4999245.1"/>
    <property type="molecule type" value="Genomic_DNA"/>
</dbReference>
<dbReference type="SUPFAM" id="SSF51182">
    <property type="entry name" value="RmlC-like cupins"/>
    <property type="match status" value="1"/>
</dbReference>
<dbReference type="Pfam" id="PF07883">
    <property type="entry name" value="Cupin_2"/>
    <property type="match status" value="1"/>
</dbReference>
<dbReference type="InterPro" id="IPR014710">
    <property type="entry name" value="RmlC-like_jellyroll"/>
</dbReference>
<dbReference type="RefSeq" id="WP_226025538.1">
    <property type="nucleotide sequence ID" value="NZ_BAABIV010000021.1"/>
</dbReference>
<proteinExistence type="predicted"/>
<feature type="domain" description="Cupin type-2" evidence="1">
    <location>
        <begin position="58"/>
        <end position="120"/>
    </location>
</feature>
<accession>A0ABP9IKP1</accession>
<gene>
    <name evidence="2" type="ORF">GCM10023257_48670</name>
</gene>
<organism evidence="2 3">
    <name type="scientific">Streptomyces hyderabadensis</name>
    <dbReference type="NCBI Taxonomy" id="598549"/>
    <lineage>
        <taxon>Bacteria</taxon>
        <taxon>Bacillati</taxon>
        <taxon>Actinomycetota</taxon>
        <taxon>Actinomycetes</taxon>
        <taxon>Kitasatosporales</taxon>
        <taxon>Streptomycetaceae</taxon>
        <taxon>Streptomyces</taxon>
    </lineage>
</organism>
<comment type="caution">
    <text evidence="2">The sequence shown here is derived from an EMBL/GenBank/DDBJ whole genome shotgun (WGS) entry which is preliminary data.</text>
</comment>
<sequence>MTALTPTPTPIDLFSAAVHVGPDGGVTAGERRMTEGRPGSWQLAAFHAATDAEVHADHWEMHPAADELVCVLSGAVRFFLRPQAPDEPQEPVTLTSGTAVVVPRGRWHRMEIDGPVRLLSLSPREGTRLEPVAAAPSDDG</sequence>
<keyword evidence="3" id="KW-1185">Reference proteome</keyword>
<evidence type="ECO:0000259" key="1">
    <source>
        <dbReference type="Pfam" id="PF07883"/>
    </source>
</evidence>
<dbReference type="Proteomes" id="UP001500610">
    <property type="component" value="Unassembled WGS sequence"/>
</dbReference>
<evidence type="ECO:0000313" key="3">
    <source>
        <dbReference type="Proteomes" id="UP001500610"/>
    </source>
</evidence>
<name>A0ABP9IKP1_9ACTN</name>
<dbReference type="InterPro" id="IPR011051">
    <property type="entry name" value="RmlC_Cupin_sf"/>
</dbReference>